<dbReference type="AlphaFoldDB" id="S4MCE7"/>
<evidence type="ECO:0000313" key="2">
    <source>
        <dbReference type="Proteomes" id="UP000015001"/>
    </source>
</evidence>
<accession>S4MCE7</accession>
<name>S4MCE7_9ACTN</name>
<dbReference type="EMBL" id="AOPY01001721">
    <property type="protein sequence ID" value="EPJ34046.1"/>
    <property type="molecule type" value="Genomic_DNA"/>
</dbReference>
<proteinExistence type="predicted"/>
<dbReference type="PATRIC" id="fig|1283301.3.peg.8803"/>
<gene>
    <name evidence="1" type="ORF">STAFG_8876</name>
</gene>
<sequence length="55" mass="6088">MIERELERYGAARRRLAEALRINPHFSPLHVPAARAALEALGEPPVDELPETAGE</sequence>
<organism evidence="1 2">
    <name type="scientific">Streptomyces afghaniensis 772</name>
    <dbReference type="NCBI Taxonomy" id="1283301"/>
    <lineage>
        <taxon>Bacteria</taxon>
        <taxon>Bacillati</taxon>
        <taxon>Actinomycetota</taxon>
        <taxon>Actinomycetes</taxon>
        <taxon>Kitasatosporales</taxon>
        <taxon>Streptomycetaceae</taxon>
        <taxon>Streptomyces</taxon>
    </lineage>
</organism>
<evidence type="ECO:0008006" key="3">
    <source>
        <dbReference type="Google" id="ProtNLM"/>
    </source>
</evidence>
<evidence type="ECO:0000313" key="1">
    <source>
        <dbReference type="EMBL" id="EPJ34046.1"/>
    </source>
</evidence>
<keyword evidence="2" id="KW-1185">Reference proteome</keyword>
<comment type="caution">
    <text evidence="1">The sequence shown here is derived from an EMBL/GenBank/DDBJ whole genome shotgun (WGS) entry which is preliminary data.</text>
</comment>
<dbReference type="HOGENOM" id="CLU_3030285_0_0_11"/>
<protein>
    <recommendedName>
        <fullName evidence="3">Tetratricopeptide repeat protein</fullName>
    </recommendedName>
</protein>
<dbReference type="Proteomes" id="UP000015001">
    <property type="component" value="Unassembled WGS sequence"/>
</dbReference>
<reference evidence="1 2" key="1">
    <citation type="submission" date="2013-02" db="EMBL/GenBank/DDBJ databases">
        <title>Draft Genome Sequence of Streptomyces afghaniensis, Which Produces Compounds of the Julimycin B-Complex.</title>
        <authorList>
            <person name="Gruening B.A."/>
            <person name="Praeg A."/>
            <person name="Erxleben A."/>
            <person name="Guenther S."/>
            <person name="Fiedler H.-P."/>
            <person name="Goodfellow M."/>
            <person name="Mueller M."/>
        </authorList>
    </citation>
    <scope>NUCLEOTIDE SEQUENCE [LARGE SCALE GENOMIC DNA]</scope>
    <source>
        <strain evidence="1 2">772</strain>
    </source>
</reference>